<feature type="compositionally biased region" description="Basic and acidic residues" evidence="1">
    <location>
        <begin position="100"/>
        <end position="117"/>
    </location>
</feature>
<evidence type="ECO:0000256" key="1">
    <source>
        <dbReference type="SAM" id="MobiDB-lite"/>
    </source>
</evidence>
<sequence length="117" mass="13362">MIREWLVVISLVSGALFMLIASIGLHRLPDVYMRMHATTKAPTLGMFLMLTALCIHFFDLATVIKCVVIMSFIFLTTPVATHMISRAAHLMQVPKWKKTHRDDLEKAQQRNKEASHE</sequence>
<dbReference type="EMBL" id="AMZN01000053">
    <property type="protein sequence ID" value="ELR70444.1"/>
    <property type="molecule type" value="Genomic_DNA"/>
</dbReference>
<gene>
    <name evidence="3" type="ORF">C900_03698</name>
</gene>
<feature type="transmembrane region" description="Helical" evidence="2">
    <location>
        <begin position="6"/>
        <end position="25"/>
    </location>
</feature>
<dbReference type="eggNOG" id="COG1320">
    <property type="taxonomic scope" value="Bacteria"/>
</dbReference>
<dbReference type="AlphaFoldDB" id="L8JSH5"/>
<dbReference type="Proteomes" id="UP000011135">
    <property type="component" value="Unassembled WGS sequence"/>
</dbReference>
<dbReference type="OrthoDB" id="9806575at2"/>
<dbReference type="NCBIfam" id="NF009314">
    <property type="entry name" value="PRK12674.1-2"/>
    <property type="match status" value="1"/>
</dbReference>
<dbReference type="STRING" id="1237149.C900_03698"/>
<keyword evidence="2" id="KW-0812">Transmembrane</keyword>
<keyword evidence="4" id="KW-1185">Reference proteome</keyword>
<evidence type="ECO:0000313" key="3">
    <source>
        <dbReference type="EMBL" id="ELR70444.1"/>
    </source>
</evidence>
<dbReference type="InterPro" id="IPR005133">
    <property type="entry name" value="PhaG_MnhG_YufB"/>
</dbReference>
<comment type="caution">
    <text evidence="3">The sequence shown here is derived from an EMBL/GenBank/DDBJ whole genome shotgun (WGS) entry which is preliminary data.</text>
</comment>
<protein>
    <submittedName>
        <fullName evidence="3">Na(+) H(+) antiporter subunit G</fullName>
    </submittedName>
</protein>
<evidence type="ECO:0000313" key="4">
    <source>
        <dbReference type="Proteomes" id="UP000011135"/>
    </source>
</evidence>
<name>L8JSH5_9BACT</name>
<dbReference type="RefSeq" id="WP_009581092.1">
    <property type="nucleotide sequence ID" value="NZ_AMZN01000053.1"/>
</dbReference>
<dbReference type="GO" id="GO:0015385">
    <property type="term" value="F:sodium:proton antiporter activity"/>
    <property type="evidence" value="ECO:0007669"/>
    <property type="project" value="TreeGrafter"/>
</dbReference>
<feature type="region of interest" description="Disordered" evidence="1">
    <location>
        <begin position="95"/>
        <end position="117"/>
    </location>
</feature>
<keyword evidence="2" id="KW-1133">Transmembrane helix</keyword>
<reference evidence="3 4" key="1">
    <citation type="submission" date="2012-12" db="EMBL/GenBank/DDBJ databases">
        <title>Genome assembly of Fulvivirga imtechensis AK7.</title>
        <authorList>
            <person name="Nupur N."/>
            <person name="Khatri I."/>
            <person name="Kumar R."/>
            <person name="Subramanian S."/>
            <person name="Pinnaka A."/>
        </authorList>
    </citation>
    <scope>NUCLEOTIDE SEQUENCE [LARGE SCALE GENOMIC DNA]</scope>
    <source>
        <strain evidence="3 4">AK7</strain>
    </source>
</reference>
<keyword evidence="2" id="KW-0472">Membrane</keyword>
<feature type="transmembrane region" description="Helical" evidence="2">
    <location>
        <begin position="46"/>
        <end position="75"/>
    </location>
</feature>
<proteinExistence type="predicted"/>
<accession>L8JSH5</accession>
<dbReference type="NCBIfam" id="TIGR01300">
    <property type="entry name" value="CPA3_mnhG_phaG"/>
    <property type="match status" value="1"/>
</dbReference>
<dbReference type="Pfam" id="PF03334">
    <property type="entry name" value="PhaG_MnhG_YufB"/>
    <property type="match status" value="1"/>
</dbReference>
<evidence type="ECO:0000256" key="2">
    <source>
        <dbReference type="SAM" id="Phobius"/>
    </source>
</evidence>
<dbReference type="PANTHER" id="PTHR34703">
    <property type="entry name" value="ANTIPORTER SUBUNIT MNHG2-RELATED"/>
    <property type="match status" value="1"/>
</dbReference>
<dbReference type="PANTHER" id="PTHR34703:SF1">
    <property type="entry name" value="ANTIPORTER SUBUNIT MNHG2-RELATED"/>
    <property type="match status" value="1"/>
</dbReference>
<organism evidence="3 4">
    <name type="scientific">Fulvivirga imtechensis AK7</name>
    <dbReference type="NCBI Taxonomy" id="1237149"/>
    <lineage>
        <taxon>Bacteria</taxon>
        <taxon>Pseudomonadati</taxon>
        <taxon>Bacteroidota</taxon>
        <taxon>Cytophagia</taxon>
        <taxon>Cytophagales</taxon>
        <taxon>Fulvivirgaceae</taxon>
        <taxon>Fulvivirga</taxon>
    </lineage>
</organism>